<dbReference type="Proteomes" id="UP000747399">
    <property type="component" value="Unassembled WGS sequence"/>
</dbReference>
<proteinExistence type="predicted"/>
<feature type="compositionally biased region" description="Basic and acidic residues" evidence="2">
    <location>
        <begin position="2110"/>
        <end position="2121"/>
    </location>
</feature>
<dbReference type="EMBL" id="BNCO01000036">
    <property type="protein sequence ID" value="GIL59653.1"/>
    <property type="molecule type" value="Genomic_DNA"/>
</dbReference>
<feature type="region of interest" description="Disordered" evidence="2">
    <location>
        <begin position="1739"/>
        <end position="1793"/>
    </location>
</feature>
<feature type="coiled-coil region" evidence="1">
    <location>
        <begin position="524"/>
        <end position="551"/>
    </location>
</feature>
<feature type="region of interest" description="Disordered" evidence="2">
    <location>
        <begin position="2806"/>
        <end position="2832"/>
    </location>
</feature>
<feature type="compositionally biased region" description="Gly residues" evidence="2">
    <location>
        <begin position="2645"/>
        <end position="2655"/>
    </location>
</feature>
<feature type="compositionally biased region" description="Low complexity" evidence="2">
    <location>
        <begin position="3988"/>
        <end position="3997"/>
    </location>
</feature>
<feature type="compositionally biased region" description="Basic and acidic residues" evidence="2">
    <location>
        <begin position="3976"/>
        <end position="3986"/>
    </location>
</feature>
<keyword evidence="1" id="KW-0175">Coiled coil</keyword>
<evidence type="ECO:0000313" key="4">
    <source>
        <dbReference type="Proteomes" id="UP000747399"/>
    </source>
</evidence>
<evidence type="ECO:0000313" key="3">
    <source>
        <dbReference type="EMBL" id="GIL59653.1"/>
    </source>
</evidence>
<feature type="region of interest" description="Disordered" evidence="2">
    <location>
        <begin position="1074"/>
        <end position="1093"/>
    </location>
</feature>
<feature type="compositionally biased region" description="Low complexity" evidence="2">
    <location>
        <begin position="1103"/>
        <end position="1113"/>
    </location>
</feature>
<keyword evidence="4" id="KW-1185">Reference proteome</keyword>
<feature type="region of interest" description="Disordered" evidence="2">
    <location>
        <begin position="1103"/>
        <end position="1157"/>
    </location>
</feature>
<gene>
    <name evidence="3" type="ORF">Vafri_14388</name>
</gene>
<feature type="compositionally biased region" description="Basic and acidic residues" evidence="2">
    <location>
        <begin position="3912"/>
        <end position="3921"/>
    </location>
</feature>
<accession>A0A8J4F4D7</accession>
<dbReference type="PANTHER" id="PTHR48125">
    <property type="entry name" value="LP07818P1"/>
    <property type="match status" value="1"/>
</dbReference>
<feature type="compositionally biased region" description="Gly residues" evidence="2">
    <location>
        <begin position="235"/>
        <end position="245"/>
    </location>
</feature>
<feature type="region of interest" description="Disordered" evidence="2">
    <location>
        <begin position="36"/>
        <end position="88"/>
    </location>
</feature>
<feature type="region of interest" description="Disordered" evidence="2">
    <location>
        <begin position="223"/>
        <end position="246"/>
    </location>
</feature>
<feature type="compositionally biased region" description="Low complexity" evidence="2">
    <location>
        <begin position="1768"/>
        <end position="1783"/>
    </location>
</feature>
<feature type="region of interest" description="Disordered" evidence="2">
    <location>
        <begin position="3965"/>
        <end position="3997"/>
    </location>
</feature>
<feature type="region of interest" description="Disordered" evidence="2">
    <location>
        <begin position="2636"/>
        <end position="2662"/>
    </location>
</feature>
<evidence type="ECO:0000256" key="2">
    <source>
        <dbReference type="SAM" id="MobiDB-lite"/>
    </source>
</evidence>
<feature type="region of interest" description="Disordered" evidence="2">
    <location>
        <begin position="3881"/>
        <end position="3930"/>
    </location>
</feature>
<organism evidence="3 4">
    <name type="scientific">Volvox africanus</name>
    <dbReference type="NCBI Taxonomy" id="51714"/>
    <lineage>
        <taxon>Eukaryota</taxon>
        <taxon>Viridiplantae</taxon>
        <taxon>Chlorophyta</taxon>
        <taxon>core chlorophytes</taxon>
        <taxon>Chlorophyceae</taxon>
        <taxon>CS clade</taxon>
        <taxon>Chlamydomonadales</taxon>
        <taxon>Volvocaceae</taxon>
        <taxon>Volvox</taxon>
    </lineage>
</organism>
<reference evidence="3" key="1">
    <citation type="journal article" date="2021" name="Proc. Natl. Acad. Sci. U.S.A.">
        <title>Three genomes in the algal genus Volvox reveal the fate of a haploid sex-determining region after a transition to homothallism.</title>
        <authorList>
            <person name="Yamamoto K."/>
            <person name="Hamaji T."/>
            <person name="Kawai-Toyooka H."/>
            <person name="Matsuzaki R."/>
            <person name="Takahashi F."/>
            <person name="Nishimura Y."/>
            <person name="Kawachi M."/>
            <person name="Noguchi H."/>
            <person name="Minakuchi Y."/>
            <person name="Umen J.G."/>
            <person name="Toyoda A."/>
            <person name="Nozaki H."/>
        </authorList>
    </citation>
    <scope>NUCLEOTIDE SEQUENCE</scope>
    <source>
        <strain evidence="3">NIES-3780</strain>
    </source>
</reference>
<feature type="region of interest" description="Disordered" evidence="2">
    <location>
        <begin position="3171"/>
        <end position="3191"/>
    </location>
</feature>
<dbReference type="PANTHER" id="PTHR48125:SF10">
    <property type="entry name" value="OS12G0136300 PROTEIN"/>
    <property type="match status" value="1"/>
</dbReference>
<name>A0A8J4F4D7_9CHLO</name>
<feature type="region of interest" description="Disordered" evidence="2">
    <location>
        <begin position="2110"/>
        <end position="2129"/>
    </location>
</feature>
<protein>
    <submittedName>
        <fullName evidence="3">Uncharacterized protein</fullName>
    </submittedName>
</protein>
<sequence>MMRRQKHEQESPRTYPALTSLLAKYKEALGQNVLQSNPLATPFPDAASGTSPDRSPPTGPFLSASTSNTSSPGSPGMSSRNTAAKQSVGGPLQTVFDAGATTSAISAIAAGVSATPPSTSPVLRRGPHFGPIAPATATATATATSGSLSSPRAAAVATTPNATAPITDVLIQRFGRAQSASHVLQLLEEGRAVASQCGCESLQLLLYTAALGAMARCLAAPATANPAGEGEGEGGDAGGGNGGDAPRGNELLELQWTVSEILREMHGRRWLMSYKKIAAMLASLLVVLPALDWPVDDPRVVSDIAARLAPTASAANKLAPVPLGKLCGAFRSLALLAEAASSRGRGFTPDVMREAGRYLQTEALSGDGLPKLEQADMAVLAAAAEVVVLYDLTAPQQLVTSCMRRVDRLVAVALPSTTGVPDDDLGVKDPTDSPRGPYEYVSGLTASVRVVTPTTPTTGGRFHHLIPAAGSPAGATPEAHSSDLDIASLVRVLVGWCSVKPGRPAPAQPWLRRHAGLVLRTQHAAAAGARLSELQEQLDRLDQKLETLLSEQEHVRACAQTAVRSPERSPASVSRMLLPTGCREPRGTVATTVAATATGGSGRKRGGWTAADARVVLQGMGPGAAQAVTTILKAAAAANAEIAGLKQQLEALGALGELVEQQQLQLQLVADGDLLELLAALAVCVGSGAGQRLGSLAEAVVMARLEGLEPCQVLQALVALAGLGHAPTQSFITAALRQLQPTLCCVSPQTLLQPCSVRNKSSPDCPHLPAGVTATGTRSSIKNTNNNTNNTNTIVNMNNTNNNNKRGPAVASAEQVVFMLAQAAAGNGGLSTAPTELICQLLQICNQLRVPFPEEHLSALMEEVERRVLESLPAAKLRGLSTSAQTTAVGASRRGGGVGLVADDAMTPAQLRTGVLLPLVRMRHGCDRADLYATALADWSLSKFEDLDEPTAVLLLKIYTNNPAWEPSTQLQQAVQALTEKALSLRCGCPAKVSMVLLAASRALRVMTSKMQRPAGTPVLEVTDPRVAVLVLPAVEGLMQLNPSAQHIARAAQALFVELQWRGPSDTYKLTATTPLTADAKGPKPATSPLGDTGLWSIGASGSASLKWSSGSSGRKRANSLLSRDLSPAESSQTPGDPTGRLPHSQSQPQVPPQPQAPGLELLVRMLETARPSLRDCSLQGHGYLLAACNEMQYRPPKDWLVCLLSAAAAALESSIPDAEDAEEGDLNAREGSAYGDGEVNVLTDLIAHLADLALCTYPFSAVEEGGGRDQANGAATMLRGSTYGAEAVASAMGGMRWGTVSPPKLLGECADAHAMLVTRLAGRMLESPLLTAVTLQPDRVALAARHLAALGLQPKPEWLAKYTVTMKSLLGSMSLTALEHVAVGFPVFLHATQPSPLQSLPPADVAAFLDALLLEASRKLATMTVCRSHGGGGGGGGGGGISSGGGGGRDESSCAGVWSAVVDVYTRERRLLEAPTGLICELLKTCARWGVLFPEEHLEALEYTLERRRRELLSSAAAAAAAAVTGLAATAPEQQALPRAQQRPAAATATAAGAISPTGHSCDVSLKNTALICTASQLREGVLLPLARLRQGLKNPDIYLRDLVEWFDEGFEGLDERIACDLLGLFADRPAWAAAPGFRQAVLDLLVRTLSQRSSHPAKMSSMILAASRALRVFTDSGTKRPTGISVLDVTDPRIAVLVLPAVKHLLDLNPSAENIADAAQALFVELEWRGNPENLNPIITTATNNTAAGPNDGLSAGNSSPPSPPVSAQSSETSGSALSESPDSYQVGLSGGGCGWPSSELSLTRNRIQQTQLQVSGLMEAKALLACMWEAAVPSLVGCRAASLAALLAACTVIRYRPTSAWLAQLFNAATVALSVETGFEIATVHSFVQSMSQMEGWGLAVDAGECGDTTATGTRTATLDGNDSSSGGDDAAIMVTEYERLGCLGRMTTEDPAYVTAKGMLLDTLGNILLKDTAVLTWFQEPEHLVLFTRQLAALGLQPQASWLSKFTRIIQGLLGSMSLASLAHVAEALALMRVTLPLPPLSSSASSTDVVGVAASITPTTFLDALLLEASQKLEESSTPHDMLHLGLLVGAVHAMLCNARRRAETLGRSPDGDHQHQPHQQDLLSSASRMQPLLLSDAARLVWDRMRTQLKVHARKDCGLLARYQQPVQLPLVVSALVHSMRSTPADWLHSCALTLLRRREAVKGDASTSAAASNTYLPFSPAPMLADLLRLASYVMYGRRRDCGIVQIPTIPPAATLTSPIISPPVQSRTDDGPEHAAAALVLDYVHKALLDIASHAANRAAADANTKLNDDPLCDVPSRDEWIDLLRAVMASGVRFKPSELTLLFVAVTRGAHWLVATAAAATPPPERQLLRDAWAYLEVGLREVLVPVLPQTPTAPLLRQLREGFLESSITPVALEQASWRQLGQLCTYGLQVGSQLLPPSWWRQLHVEVARRQLLQQTMPVDDGSSRTAARKQLSGCYADCGSDGVEVEEFLDPWDVASVCYNLEVCGCSVPEADLLMLRRSLGASPVGGTAASPFPSTTAGPPGIGADVSWCHGSLGTDPDSVLRALHLLWVARQFGFLSNVPTSVWDAVYGSGTSEQPVLLALLQPQQLGQLVMLRAEQMRASAASIGSRSSGNGKGTGVGVGGSPAPARQQDATLTRPWNLPDWFTSSWLELLVDICCNPPRRQHQQDGFLKDGEQAELPPLQRPLEPLVAALAVCYCLPRSSTSSNGSSSGSSSIALQRRAAALVERALPALESALPLLDIPAFLEALERRALPLPQQHLHVLVTRLTASKRADGPPVERLSSDRKIESGSQDPGGVTDLTQLAPVQAIRVVRSSVIAAAGHPGGAVTPVLPLLSALMQLLGSSCNQQEEEQKPLTPSMTARVTLQSSPSLPLTPHHARQLLRTHSSGPNDARHTATHLGCLADVPPAELARLAAVLIDAGHDTPLPPPAAAVVLRLISLGDDVIRLVSSSLLERALRHSLAFTGNAAFTSAAVSGGGNKDGDFIPLPLSDAVYTALVQRLRPYVELCELLARLRRLGGSEEQTQRALLSCLPDDASVNELSLRTVLGLLQQLADSGVRERRGITLRCRLDALITRRTSGGSSTIRRSNSGVGDGEAEMVHRNISVSLLGDKGGAGAGGGDAGGAGASNGVERAGEFMHVRGSGRRRRRSSSSSNLDGPYAGLTTRLVKRLATLGKTDCLPLEDATEVLQLLAVLMRRLEGLLACEDFWRSVYGICSSVARQEMLGRHVADKPAQLFQFLEAAHELGGAHCNEMVFRASHRADYLPLVGQVLLRGDAMRIAVWAAELSRDAWAASRAHHQAKVRLGLQPDRLSTYPISLTGVQNLAEVIRPLVEAHLAAITEEEEERDTAETRRATLGVGSGKAAGKDMGLALTDRAAASIAGSREDEGVSCGCGEVPAESQAVAEAGGTADSRVLSARQLGLVFGLLFFQFHALPAAAQELAVMTHLALAPLVANLAHRAKDMNPLEHLIAVLDALEPIAQDTGDLHTNFDDLFQISAMLASPLCRILAMTIEDIASGAVGDEPLPLGLDPWDDAILLRSPFDISEDSLMEGLFLPHPGDAVTAVVTAMETGAATGRAPLPAAPATATAAVVRTIPTPSSSAAISKFRRISSARVRSAVGPVAGGSDGTATLVFEGSPPKVVAADIAGVRCVPNLKLPAALRPPPGRRHGMPGDAAGDAAREAYMRAAAPWLIAGRRIARLLRSNRQRNTLVTALELRGLVHIGPGRWATALGLLAHPQRTVEAMITRGVITQEQAKALVGIMCDTASTLCCDSGDEPMQLVKQVSQELPKGLRSQLRGIGACATASVNAGAGVRIGISGVDGSASTSGERNVSSAAGLTARISRSGSLSRRRLEDAASKEAPVARPLSGASSMGHPRRTEAADQRQHHMHQSRSDAAALLERALATGLLPSALSSRGSRRRLQAALTPLFTALEAPPSPPRDAHGEERIGDASRNSSTNTKNNKSLVMVQALAALINEKVPANVANAAIQQVEHLRESVAEGTPVEVAKLLLLTDVVALLEASIVVKVSEEKRAKGSATRAPGSARC</sequence>
<comment type="caution">
    <text evidence="3">The sequence shown here is derived from an EMBL/GenBank/DDBJ whole genome shotgun (WGS) entry which is preliminary data.</text>
</comment>
<feature type="compositionally biased region" description="Low complexity" evidence="2">
    <location>
        <begin position="63"/>
        <end position="79"/>
    </location>
</feature>
<evidence type="ECO:0000256" key="1">
    <source>
        <dbReference type="SAM" id="Coils"/>
    </source>
</evidence>
<feature type="compositionally biased region" description="Low complexity" evidence="2">
    <location>
        <begin position="1739"/>
        <end position="1753"/>
    </location>
</feature>